<dbReference type="SUPFAM" id="SSF52540">
    <property type="entry name" value="P-loop containing nucleoside triphosphate hydrolases"/>
    <property type="match status" value="1"/>
</dbReference>
<dbReference type="InterPro" id="IPR003959">
    <property type="entry name" value="ATPase_AAA_core"/>
</dbReference>
<dbReference type="InterPro" id="IPR027417">
    <property type="entry name" value="P-loop_NTPase"/>
</dbReference>
<sequence length="449" mass="53143">MGVKLVFKIIKIRIEGLFDQSSHEFNLHLEGITILHAPNGFGKTTMLKLIDHIFNGRLFELKRIPFRKVDVFFSDQSRLEIIKERRSRNIVDETQVERISYEYHKVDGESQIFQPKLRLTKRYSITVLEELLPFLERVGPELWEHTETGEILDYHDVIKLYGTFLPLAPEYDWPDWLKTIRKKISVHFIGAHRLLQTSPLQSKNKRQNREKYQSAVRHFSNELVLSIQSKLAQWSAYSHEMDRTFPERLLSARKEQEKLSLSSKEQIEKKLKELEFKRARLARVGLIDQITEDQNFSIDNLDEFTCRLLSLYIEDTERKLKYFDDLEERLNLLLELVNKKFLNKELVIQRDQGFVIYVNNRKKKLEVDELSSGEQHILVMYYQLLFQTEPGEIVLLDEPELSLHIGWQGQFVEDLYDIMTLRKMTILIATHSPDIIDGRWNLTVALENP</sequence>
<dbReference type="Pfam" id="PF13304">
    <property type="entry name" value="AAA_21"/>
    <property type="match status" value="1"/>
</dbReference>
<dbReference type="InterPro" id="IPR051396">
    <property type="entry name" value="Bact_Antivir_Def_Nuclease"/>
</dbReference>
<dbReference type="PANTHER" id="PTHR43581">
    <property type="entry name" value="ATP/GTP PHOSPHATASE"/>
    <property type="match status" value="1"/>
</dbReference>
<keyword evidence="3" id="KW-1185">Reference proteome</keyword>
<dbReference type="GO" id="GO:0005524">
    <property type="term" value="F:ATP binding"/>
    <property type="evidence" value="ECO:0007669"/>
    <property type="project" value="InterPro"/>
</dbReference>
<name>A0A6I0F9A3_9FIRM</name>
<dbReference type="EMBL" id="WBXO01000001">
    <property type="protein sequence ID" value="KAB2954148.1"/>
    <property type="molecule type" value="Genomic_DNA"/>
</dbReference>
<gene>
    <name evidence="2" type="ORF">F9B85_00125</name>
</gene>
<comment type="caution">
    <text evidence="2">The sequence shown here is derived from an EMBL/GenBank/DDBJ whole genome shotgun (WGS) entry which is preliminary data.</text>
</comment>
<protein>
    <submittedName>
        <fullName evidence="2">AAA family ATPase</fullName>
    </submittedName>
</protein>
<proteinExistence type="predicted"/>
<dbReference type="PANTHER" id="PTHR43581:SF2">
    <property type="entry name" value="EXCINUCLEASE ATPASE SUBUNIT"/>
    <property type="match status" value="1"/>
</dbReference>
<dbReference type="Proteomes" id="UP000468766">
    <property type="component" value="Unassembled WGS sequence"/>
</dbReference>
<organism evidence="2 3">
    <name type="scientific">Heliorestis acidaminivorans</name>
    <dbReference type="NCBI Taxonomy" id="553427"/>
    <lineage>
        <taxon>Bacteria</taxon>
        <taxon>Bacillati</taxon>
        <taxon>Bacillota</taxon>
        <taxon>Clostridia</taxon>
        <taxon>Eubacteriales</taxon>
        <taxon>Heliobacteriaceae</taxon>
        <taxon>Heliorestis</taxon>
    </lineage>
</organism>
<dbReference type="AlphaFoldDB" id="A0A6I0F9A3"/>
<evidence type="ECO:0000259" key="1">
    <source>
        <dbReference type="Pfam" id="PF13304"/>
    </source>
</evidence>
<dbReference type="GO" id="GO:0016887">
    <property type="term" value="F:ATP hydrolysis activity"/>
    <property type="evidence" value="ECO:0007669"/>
    <property type="project" value="InterPro"/>
</dbReference>
<feature type="domain" description="ATPase AAA-type core" evidence="1">
    <location>
        <begin position="38"/>
        <end position="437"/>
    </location>
</feature>
<reference evidence="2 3" key="1">
    <citation type="submission" date="2019-10" db="EMBL/GenBank/DDBJ databases">
        <title>Whole-genome sequence of the extremophile Heliorestis acidaminivorans DSM 24790.</title>
        <authorList>
            <person name="Kyndt J.A."/>
            <person name="Meyer T.E."/>
        </authorList>
    </citation>
    <scope>NUCLEOTIDE SEQUENCE [LARGE SCALE GENOMIC DNA]</scope>
    <source>
        <strain evidence="2 3">DSM 24790</strain>
    </source>
</reference>
<dbReference type="Gene3D" id="3.40.50.300">
    <property type="entry name" value="P-loop containing nucleotide triphosphate hydrolases"/>
    <property type="match status" value="1"/>
</dbReference>
<dbReference type="OrthoDB" id="9784297at2"/>
<evidence type="ECO:0000313" key="2">
    <source>
        <dbReference type="EMBL" id="KAB2954148.1"/>
    </source>
</evidence>
<evidence type="ECO:0000313" key="3">
    <source>
        <dbReference type="Proteomes" id="UP000468766"/>
    </source>
</evidence>
<accession>A0A6I0F9A3</accession>